<keyword evidence="1" id="KW-0732">Signal</keyword>
<organism evidence="2 3">
    <name type="scientific">Salmonella enterica subsp. arizonae</name>
    <dbReference type="NCBI Taxonomy" id="59203"/>
    <lineage>
        <taxon>Bacteria</taxon>
        <taxon>Pseudomonadati</taxon>
        <taxon>Pseudomonadota</taxon>
        <taxon>Gammaproteobacteria</taxon>
        <taxon>Enterobacterales</taxon>
        <taxon>Enterobacteriaceae</taxon>
        <taxon>Salmonella</taxon>
    </lineage>
</organism>
<dbReference type="Gene3D" id="2.60.40.2610">
    <property type="entry name" value="Outer membrane usher protein FimD, plug domain"/>
    <property type="match status" value="1"/>
</dbReference>
<feature type="signal peptide" evidence="1">
    <location>
        <begin position="1"/>
        <end position="21"/>
    </location>
</feature>
<evidence type="ECO:0000256" key="1">
    <source>
        <dbReference type="SAM" id="SignalP"/>
    </source>
</evidence>
<dbReference type="Proteomes" id="UP000248731">
    <property type="component" value="Chromosome 1"/>
</dbReference>
<dbReference type="Pfam" id="PF00577">
    <property type="entry name" value="Usher"/>
    <property type="match status" value="1"/>
</dbReference>
<dbReference type="Gene3D" id="2.60.40.3110">
    <property type="match status" value="1"/>
</dbReference>
<dbReference type="EMBL" id="LS483466">
    <property type="protein sequence ID" value="SQI23489.1"/>
    <property type="molecule type" value="Genomic_DNA"/>
</dbReference>
<keyword evidence="3" id="KW-1185">Reference proteome</keyword>
<dbReference type="InterPro" id="IPR042186">
    <property type="entry name" value="FimD_plug_dom"/>
</dbReference>
<dbReference type="AlphaFoldDB" id="A0A2X4TAE6"/>
<evidence type="ECO:0000313" key="2">
    <source>
        <dbReference type="EMBL" id="SQI23489.1"/>
    </source>
</evidence>
<sequence>MAVWPHALSGVAMFLVSSVYAGDDALPPPPDGEVMNEQAVFHLTLIINHFDSKQVVPVTWRQNDFYVASVDLQRAGLPADKLPPGEVNMSQLSGVKTEYDSGRQRLLLSVPRDWLPERPVSFGGEPTQITPQNGQGALLNYDFYTSHTQHGDGQASLWHELRFFNDVGFFSSTGYLRQRLTGDNNQQEGYVRYDTVFTAMHEESATQWRLGDVVSDALSWSSSVRVGGISWGRDFSLRPDLVTWPLPTFSGEAVVPTAADLFINGYQAGSTQIQPGPFTLTNLPYINGAGEAVLVTRDALGRQVSTTLPFYVASDLLKTGMTDGAVTFGSLRRNYGLENFDYGPALGSATYRYGASDYLTLESHGEGAKSLALAGAGALVRLGRFGVVNGALSESRMRGNPGEQRTWGYQYNTSAFSLATQHSRRTRGFGNLALYDQLSRVDDDNFPQASLSQRSDQYSLTFNMGTFGNVGAAWIGVRTFDAQKTELLNLSWSRNLWRSSSLYLAASRDQQQGEWTLAMSLQIPLGARDSAALSMEKTPDAGQTQRINYNHAMPTDGGFGWNLAWARQSQRHNYQQATLGWRNNNVELQGGVYGESDAFTGWGEAQGAVVLMDNHFFTANKINDAFALISTDGHADVPVNYENQPVGKTNAQGYLLIAGVSAYYPAHYSINTLNLPADTRLKETGRRIALRRQSGFLVEFPLEQSRAASVILYNEQGQPLPLASLVLRPQNASAVVGYDGIVWLEDLESVTPLQAVTPDGTRCEATLTLAANPDHKLQTYGPLVCRSKAL</sequence>
<name>A0A2X4TAE6_SALER</name>
<evidence type="ECO:0000313" key="3">
    <source>
        <dbReference type="Proteomes" id="UP000248731"/>
    </source>
</evidence>
<feature type="chain" id="PRO_5015938411" evidence="1">
    <location>
        <begin position="22"/>
        <end position="790"/>
    </location>
</feature>
<dbReference type="InterPro" id="IPR000015">
    <property type="entry name" value="Fimb_usher"/>
</dbReference>
<dbReference type="GO" id="GO:0015473">
    <property type="term" value="F:fimbrial usher porin activity"/>
    <property type="evidence" value="ECO:0007669"/>
    <property type="project" value="InterPro"/>
</dbReference>
<reference evidence="2 3" key="1">
    <citation type="submission" date="2018-06" db="EMBL/GenBank/DDBJ databases">
        <authorList>
            <consortium name="Pathogen Informatics"/>
            <person name="Doyle S."/>
        </authorList>
    </citation>
    <scope>NUCLEOTIDE SEQUENCE [LARGE SCALE GENOMIC DNA]</scope>
    <source>
        <strain evidence="2 3">NCTC7307</strain>
    </source>
</reference>
<dbReference type="PANTHER" id="PTHR30451:SF5">
    <property type="entry name" value="SLR0019 PROTEIN"/>
    <property type="match status" value="1"/>
</dbReference>
<gene>
    <name evidence="2" type="primary">caf1A</name>
    <name evidence="2" type="ORF">NCTC7307_02451</name>
</gene>
<proteinExistence type="predicted"/>
<dbReference type="GO" id="GO:0009297">
    <property type="term" value="P:pilus assembly"/>
    <property type="evidence" value="ECO:0007669"/>
    <property type="project" value="InterPro"/>
</dbReference>
<dbReference type="PANTHER" id="PTHR30451">
    <property type="entry name" value="OUTER MEMBRANE USHER PROTEIN"/>
    <property type="match status" value="1"/>
</dbReference>
<dbReference type="GO" id="GO:0009279">
    <property type="term" value="C:cell outer membrane"/>
    <property type="evidence" value="ECO:0007669"/>
    <property type="project" value="TreeGrafter"/>
</dbReference>
<protein>
    <submittedName>
        <fullName evidence="2">Fimbrial usher protein</fullName>
    </submittedName>
</protein>
<accession>A0A2X4TAE6</accession>